<dbReference type="WBParaSite" id="TREG1_20860.1">
    <property type="protein sequence ID" value="TREG1_20860.1"/>
    <property type="gene ID" value="TREG1_20860"/>
</dbReference>
<keyword evidence="1" id="KW-1185">Reference proteome</keyword>
<reference evidence="1" key="1">
    <citation type="submission" date="2022-06" db="EMBL/GenBank/DDBJ databases">
        <authorList>
            <person name="Berger JAMES D."/>
            <person name="Berger JAMES D."/>
        </authorList>
    </citation>
    <scope>NUCLEOTIDE SEQUENCE [LARGE SCALE GENOMIC DNA]</scope>
</reference>
<proteinExistence type="predicted"/>
<sequence>MNFEQDKSEVLRSYEVLREEPERQVNYLTAAIIEIEDKLIRNKQSYEEQMQKIGELFQSDVNNLKKLLNELCTQLEIQSLNLNQLGKWLKATQGWIRIRKYIYQQKYISWKMELMQTYYHIQTVDSCKEFVRVIFGNEAANYPIWKKSQHQSMEKTRFNLWKTERSWLQYRREIMEAQLSIKSKDEINRIENELRSREAIKRTSSHHSNKIKDKKDRFLDETTSRIVPNSELLKYPYSYNHPLHIHEQQLIKTQNHLKVEQLSTQNKIRLKQGELNSILNYVKVVKCQIASHYIICTKVNLNELEKRRRMLTELLILLDELRKTAAAEMDNLTKERTNSFAMRSKLEKEL</sequence>
<accession>A0AA85JGZ3</accession>
<name>A0AA85JGZ3_TRIRE</name>
<reference evidence="2" key="2">
    <citation type="submission" date="2023-11" db="UniProtKB">
        <authorList>
            <consortium name="WormBaseParasite"/>
        </authorList>
    </citation>
    <scope>IDENTIFICATION</scope>
</reference>
<evidence type="ECO:0000313" key="1">
    <source>
        <dbReference type="Proteomes" id="UP000050795"/>
    </source>
</evidence>
<dbReference type="Proteomes" id="UP000050795">
    <property type="component" value="Unassembled WGS sequence"/>
</dbReference>
<protein>
    <submittedName>
        <fullName evidence="2">Uncharacterized protein</fullName>
    </submittedName>
</protein>
<evidence type="ECO:0000313" key="2">
    <source>
        <dbReference type="WBParaSite" id="TREG1_20860.1"/>
    </source>
</evidence>
<organism evidence="1 2">
    <name type="scientific">Trichobilharzia regenti</name>
    <name type="common">Nasal bird schistosome</name>
    <dbReference type="NCBI Taxonomy" id="157069"/>
    <lineage>
        <taxon>Eukaryota</taxon>
        <taxon>Metazoa</taxon>
        <taxon>Spiralia</taxon>
        <taxon>Lophotrochozoa</taxon>
        <taxon>Platyhelminthes</taxon>
        <taxon>Trematoda</taxon>
        <taxon>Digenea</taxon>
        <taxon>Strigeidida</taxon>
        <taxon>Schistosomatoidea</taxon>
        <taxon>Schistosomatidae</taxon>
        <taxon>Trichobilharzia</taxon>
    </lineage>
</organism>
<dbReference type="AlphaFoldDB" id="A0AA85JGZ3"/>